<proteinExistence type="predicted"/>
<sequence>MSNNGAPAYGPAMGQHNPGQYQQPHFGYGQPQQPPAYGPQQHPQQGQPHQFSPPVHAVDHQLASAMAGMAIRNPPTPRQTPHNPQSPRAQSWTYPHQHSPSSQITPGLQPHQGYATSSHPSGPAPPGSQPVHTQPTPLPPQYSLHQAAVYTPPSTTSPPSQPGPRIGSMANSVFGKETMDSVGKWGKKTASLLGGAVKNAVSNAQAAAVPKPGTPSTYGTTLVIAQQSGLPATSTSSGYGSNTNQAYGPGSPIHGNAQHPPAWPGAAAPASRSTGPAPGSSLAQGTTGIQPHATAPWNDRQAQAPNQGAAPHPAAVGTAAPQAGRAAPGVRLGPALHPPHPGAFRGRGGFRGRGRGGYRGGRGGAPPPPPPSSATHASGVPGKAKATKSSSNNKKKWYAAGGVGLAAALTVGTLAALGGDASGFDFGGGDGGDSGAGDGDVDGGDAGGESGAAGEGTHGDGAGGWNEDPADGYDAGGTYWGEDYYEEYAWYYGDEGAGYDEYAGHEYGAGAAQDAQAAAAPDYAATIQDTHAAAASEYAAAIQDTYTTAASDYATAIQDAHATAASEYAVAIQDAHAAAASEYAAAFQDTQVAATFEYGAGGGEYAGYEYGTSCGVGFQDAQADHFANMMEHQANMNGLSYVGDVEYKTVYETTYGGAGPASYI</sequence>
<dbReference type="Proteomes" id="UP001628179">
    <property type="component" value="Unassembled WGS sequence"/>
</dbReference>
<evidence type="ECO:0000313" key="3">
    <source>
        <dbReference type="Proteomes" id="UP001628179"/>
    </source>
</evidence>
<feature type="compositionally biased region" description="Low complexity" evidence="1">
    <location>
        <begin position="257"/>
        <end position="270"/>
    </location>
</feature>
<feature type="compositionally biased region" description="Polar residues" evidence="1">
    <location>
        <begin position="79"/>
        <end position="106"/>
    </location>
</feature>
<feature type="region of interest" description="Disordered" evidence="1">
    <location>
        <begin position="1"/>
        <end position="174"/>
    </location>
</feature>
<evidence type="ECO:0000313" key="2">
    <source>
        <dbReference type="EMBL" id="GAB1320868.1"/>
    </source>
</evidence>
<protein>
    <submittedName>
        <fullName evidence="2">Uncharacterized protein</fullName>
    </submittedName>
</protein>
<feature type="region of interest" description="Disordered" evidence="1">
    <location>
        <begin position="429"/>
        <end position="470"/>
    </location>
</feature>
<feature type="compositionally biased region" description="Low complexity" evidence="1">
    <location>
        <begin position="383"/>
        <end position="392"/>
    </location>
</feature>
<feature type="region of interest" description="Disordered" evidence="1">
    <location>
        <begin position="231"/>
        <end position="392"/>
    </location>
</feature>
<feature type="compositionally biased region" description="Low complexity" evidence="1">
    <location>
        <begin position="233"/>
        <end position="244"/>
    </location>
</feature>
<comment type="caution">
    <text evidence="2">The sequence shown here is derived from an EMBL/GenBank/DDBJ whole genome shotgun (WGS) entry which is preliminary data.</text>
</comment>
<dbReference type="RefSeq" id="XP_070922598.1">
    <property type="nucleotide sequence ID" value="XM_071066497.1"/>
</dbReference>
<keyword evidence="3" id="KW-1185">Reference proteome</keyword>
<evidence type="ECO:0000256" key="1">
    <source>
        <dbReference type="SAM" id="MobiDB-lite"/>
    </source>
</evidence>
<feature type="compositionally biased region" description="Low complexity" evidence="1">
    <location>
        <begin position="38"/>
        <end position="50"/>
    </location>
</feature>
<gene>
    <name evidence="2" type="ORF">MFIFM68171_11078</name>
</gene>
<feature type="compositionally biased region" description="Gly residues" evidence="1">
    <location>
        <begin position="429"/>
        <end position="464"/>
    </location>
</feature>
<dbReference type="EMBL" id="BAAFSV010000006">
    <property type="protein sequence ID" value="GAB1320868.1"/>
    <property type="molecule type" value="Genomic_DNA"/>
</dbReference>
<feature type="compositionally biased region" description="Low complexity" evidence="1">
    <location>
        <begin position="309"/>
        <end position="321"/>
    </location>
</feature>
<dbReference type="GeneID" id="98181820"/>
<accession>A0ABQ0GT02</accession>
<reference evidence="2 3" key="1">
    <citation type="submission" date="2024-09" db="EMBL/GenBank/DDBJ databases">
        <title>Itraconazole resistance in Madurella fahalii resulting from another homologue of gene encoding cytochrome P450 14-alpha sterol demethylase (CYP51).</title>
        <authorList>
            <person name="Yoshioka I."/>
            <person name="Fahal A.H."/>
            <person name="Kaneko S."/>
            <person name="Yaguchi T."/>
        </authorList>
    </citation>
    <scope>NUCLEOTIDE SEQUENCE [LARGE SCALE GENOMIC DNA]</scope>
    <source>
        <strain evidence="2 3">IFM 68171</strain>
    </source>
</reference>
<organism evidence="2 3">
    <name type="scientific">Madurella fahalii</name>
    <dbReference type="NCBI Taxonomy" id="1157608"/>
    <lineage>
        <taxon>Eukaryota</taxon>
        <taxon>Fungi</taxon>
        <taxon>Dikarya</taxon>
        <taxon>Ascomycota</taxon>
        <taxon>Pezizomycotina</taxon>
        <taxon>Sordariomycetes</taxon>
        <taxon>Sordariomycetidae</taxon>
        <taxon>Sordariales</taxon>
        <taxon>Sordariales incertae sedis</taxon>
        <taxon>Madurella</taxon>
    </lineage>
</organism>
<name>A0ABQ0GT02_9PEZI</name>